<dbReference type="EMBL" id="UZAH01001304">
    <property type="protein sequence ID" value="VDO19647.1"/>
    <property type="molecule type" value="Genomic_DNA"/>
</dbReference>
<organism evidence="12 13">
    <name type="scientific">Heligmosomoides polygyrus</name>
    <name type="common">Parasitic roundworm</name>
    <dbReference type="NCBI Taxonomy" id="6339"/>
    <lineage>
        <taxon>Eukaryota</taxon>
        <taxon>Metazoa</taxon>
        <taxon>Ecdysozoa</taxon>
        <taxon>Nematoda</taxon>
        <taxon>Chromadorea</taxon>
        <taxon>Rhabditida</taxon>
        <taxon>Rhabditina</taxon>
        <taxon>Rhabditomorpha</taxon>
        <taxon>Strongyloidea</taxon>
        <taxon>Heligmosomidae</taxon>
        <taxon>Heligmosomoides</taxon>
    </lineage>
</organism>
<evidence type="ECO:0000256" key="9">
    <source>
        <dbReference type="SAM" id="Phobius"/>
    </source>
</evidence>
<dbReference type="GO" id="GO:0006897">
    <property type="term" value="P:endocytosis"/>
    <property type="evidence" value="ECO:0007669"/>
    <property type="project" value="TreeGrafter"/>
</dbReference>
<evidence type="ECO:0000256" key="8">
    <source>
        <dbReference type="SAM" id="MobiDB-lite"/>
    </source>
</evidence>
<dbReference type="OrthoDB" id="6510177at2759"/>
<dbReference type="InterPro" id="IPR000731">
    <property type="entry name" value="SSD"/>
</dbReference>
<accession>A0A3P7UBJ4</accession>
<dbReference type="GO" id="GO:0005886">
    <property type="term" value="C:plasma membrane"/>
    <property type="evidence" value="ECO:0007669"/>
    <property type="project" value="UniProtKB-SubCell"/>
</dbReference>
<name>A0A183F522_HELPZ</name>
<gene>
    <name evidence="11" type="ORF">HPBE_LOCUS1265</name>
</gene>
<keyword evidence="7" id="KW-0325">Glycoprotein</keyword>
<keyword evidence="3" id="KW-1003">Cell membrane</keyword>
<feature type="transmembrane region" description="Helical" evidence="9">
    <location>
        <begin position="430"/>
        <end position="453"/>
    </location>
</feature>
<evidence type="ECO:0000313" key="12">
    <source>
        <dbReference type="Proteomes" id="UP000050761"/>
    </source>
</evidence>
<dbReference type="Gene3D" id="1.20.1640.10">
    <property type="entry name" value="Multidrug efflux transporter AcrB transmembrane domain"/>
    <property type="match status" value="1"/>
</dbReference>
<dbReference type="PANTHER" id="PTHR10796:SF191">
    <property type="entry name" value="SSD DOMAIN-CONTAINING PROTEIN"/>
    <property type="match status" value="1"/>
</dbReference>
<evidence type="ECO:0000256" key="7">
    <source>
        <dbReference type="ARBA" id="ARBA00023180"/>
    </source>
</evidence>
<keyword evidence="6 9" id="KW-0472">Membrane</keyword>
<evidence type="ECO:0000256" key="3">
    <source>
        <dbReference type="ARBA" id="ARBA00022475"/>
    </source>
</evidence>
<comment type="subcellular location">
    <subcellularLocation>
        <location evidence="1">Cell membrane</location>
        <topology evidence="1">Multi-pass membrane protein</topology>
    </subcellularLocation>
</comment>
<evidence type="ECO:0000256" key="5">
    <source>
        <dbReference type="ARBA" id="ARBA00022989"/>
    </source>
</evidence>
<dbReference type="PANTHER" id="PTHR10796">
    <property type="entry name" value="PATCHED-RELATED"/>
    <property type="match status" value="1"/>
</dbReference>
<dbReference type="Proteomes" id="UP000050761">
    <property type="component" value="Unassembled WGS sequence"/>
</dbReference>
<keyword evidence="12" id="KW-1185">Reference proteome</keyword>
<feature type="region of interest" description="Disordered" evidence="8">
    <location>
        <begin position="477"/>
        <end position="542"/>
    </location>
</feature>
<feature type="transmembrane region" description="Helical" evidence="9">
    <location>
        <begin position="81"/>
        <end position="102"/>
    </location>
</feature>
<evidence type="ECO:0000256" key="6">
    <source>
        <dbReference type="ARBA" id="ARBA00023136"/>
    </source>
</evidence>
<dbReference type="GO" id="GO:0018996">
    <property type="term" value="P:molting cycle, collagen and cuticulin-based cuticle"/>
    <property type="evidence" value="ECO:0007669"/>
    <property type="project" value="TreeGrafter"/>
</dbReference>
<sequence length="542" mass="62340">MFCLYTCVQVTFTYIYQLTFFSPVLAYAAEMENNGTHSLLFRKALEPDSSGKFHSEENPHEETFVNKLFREIIGPFLLERSTQVCAVLLYVVYLTLAIYGCLNIKEGLDPKFLVKDSFYLSNFYKLIDETFWYEGLQMQVVVSSPPDLFNTSTRSELDGMMRDFENTKYTMNHNATMFWLNAYELHLEREKHDLNIEKPVNSSEWYHRCRDWLLVAGGRRLWEKDMVWGQKEEVPNRFPDSDFYTLKAFRFQLGLRNYRTPTDHTHSCQLMREIASKYKQFNVTTFHEYYPFADQYLELKPSLRQNFTWGLLSMFAVTAIMIPDMRAAFAVVLCIASINTGVLGFMTFWGVNLDSVSMITVIMCIGFAVDLSAHIAYAYSQSYGSGHERAVYALETLGWPVFLGATSTILGIMVLILVDSYIVLIFFKTVFLVISFSMLHGLLFLPILLILIIPETRKKEGEKSRKPRAVFTCESPISLQNKPSFNDPPEDYSSSNPVKNDADKTRKEERHARQEPSDEEVVRATVDRLTGKVVTPGDASVA</sequence>
<feature type="transmembrane region" description="Helical" evidence="9">
    <location>
        <begin position="328"/>
        <end position="349"/>
    </location>
</feature>
<feature type="domain" description="SSD" evidence="10">
    <location>
        <begin position="1"/>
        <end position="27"/>
    </location>
</feature>
<evidence type="ECO:0000256" key="1">
    <source>
        <dbReference type="ARBA" id="ARBA00004651"/>
    </source>
</evidence>
<feature type="transmembrane region" description="Helical" evidence="9">
    <location>
        <begin position="356"/>
        <end position="377"/>
    </location>
</feature>
<protein>
    <submittedName>
        <fullName evidence="13">SSD domain-containing protein</fullName>
    </submittedName>
</protein>
<evidence type="ECO:0000313" key="11">
    <source>
        <dbReference type="EMBL" id="VDO19647.1"/>
    </source>
</evidence>
<keyword evidence="5 9" id="KW-1133">Transmembrane helix</keyword>
<dbReference type="GO" id="GO:0030659">
    <property type="term" value="C:cytoplasmic vesicle membrane"/>
    <property type="evidence" value="ECO:0007669"/>
    <property type="project" value="TreeGrafter"/>
</dbReference>
<accession>A0A183F522</accession>
<dbReference type="AlphaFoldDB" id="A0A183F522"/>
<evidence type="ECO:0000259" key="10">
    <source>
        <dbReference type="PROSITE" id="PS50156"/>
    </source>
</evidence>
<dbReference type="FunFam" id="1.20.1640.10:FF:000013">
    <property type="entry name" value="PaTched Related family"/>
    <property type="match status" value="1"/>
</dbReference>
<keyword evidence="4 9" id="KW-0812">Transmembrane</keyword>
<evidence type="ECO:0000256" key="2">
    <source>
        <dbReference type="ARBA" id="ARBA00005585"/>
    </source>
</evidence>
<proteinExistence type="inferred from homology"/>
<reference evidence="11 12" key="1">
    <citation type="submission" date="2018-11" db="EMBL/GenBank/DDBJ databases">
        <authorList>
            <consortium name="Pathogen Informatics"/>
        </authorList>
    </citation>
    <scope>NUCLEOTIDE SEQUENCE [LARGE SCALE GENOMIC DNA]</scope>
</reference>
<feature type="transmembrane region" description="Helical" evidence="9">
    <location>
        <begin position="397"/>
        <end position="418"/>
    </location>
</feature>
<feature type="compositionally biased region" description="Basic and acidic residues" evidence="8">
    <location>
        <begin position="500"/>
        <end position="530"/>
    </location>
</feature>
<dbReference type="WBParaSite" id="HPBE_0000126401-mRNA-1">
    <property type="protein sequence ID" value="HPBE_0000126401-mRNA-1"/>
    <property type="gene ID" value="HPBE_0000126401"/>
</dbReference>
<dbReference type="PROSITE" id="PS50156">
    <property type="entry name" value="SSD"/>
    <property type="match status" value="1"/>
</dbReference>
<comment type="similarity">
    <text evidence="2">Belongs to the patched family.</text>
</comment>
<evidence type="ECO:0000256" key="4">
    <source>
        <dbReference type="ARBA" id="ARBA00022692"/>
    </source>
</evidence>
<dbReference type="InterPro" id="IPR051697">
    <property type="entry name" value="Patched_domain-protein"/>
</dbReference>
<reference evidence="13" key="2">
    <citation type="submission" date="2019-09" db="UniProtKB">
        <authorList>
            <consortium name="WormBaseParasite"/>
        </authorList>
    </citation>
    <scope>IDENTIFICATION</scope>
</reference>
<evidence type="ECO:0000313" key="13">
    <source>
        <dbReference type="WBParaSite" id="HPBE_0000126401-mRNA-1"/>
    </source>
</evidence>
<dbReference type="SUPFAM" id="SSF82866">
    <property type="entry name" value="Multidrug efflux transporter AcrB transmembrane domain"/>
    <property type="match status" value="1"/>
</dbReference>